<dbReference type="OMA" id="CIETDHE"/>
<keyword evidence="5" id="KW-0627">Porphyrin biosynthesis</keyword>
<dbReference type="CDD" id="cd00419">
    <property type="entry name" value="Ferrochelatase_C"/>
    <property type="match status" value="1"/>
</dbReference>
<keyword evidence="2" id="KW-0408">Iron</keyword>
<accession>A0A813FKA1</accession>
<evidence type="ECO:0000256" key="2">
    <source>
        <dbReference type="ARBA" id="ARBA00023004"/>
    </source>
</evidence>
<organism evidence="7 8">
    <name type="scientific">Polarella glacialis</name>
    <name type="common">Dinoflagellate</name>
    <dbReference type="NCBI Taxonomy" id="89957"/>
    <lineage>
        <taxon>Eukaryota</taxon>
        <taxon>Sar</taxon>
        <taxon>Alveolata</taxon>
        <taxon>Dinophyceae</taxon>
        <taxon>Suessiales</taxon>
        <taxon>Suessiaceae</taxon>
        <taxon>Polarella</taxon>
    </lineage>
</organism>
<dbReference type="Gene3D" id="3.40.50.1400">
    <property type="match status" value="2"/>
</dbReference>
<dbReference type="PANTHER" id="PTHR11108:SF1">
    <property type="entry name" value="FERROCHELATASE, MITOCHONDRIAL"/>
    <property type="match status" value="1"/>
</dbReference>
<dbReference type="NCBIfam" id="TIGR00109">
    <property type="entry name" value="hemH"/>
    <property type="match status" value="1"/>
</dbReference>
<dbReference type="GO" id="GO:0006783">
    <property type="term" value="P:heme biosynthetic process"/>
    <property type="evidence" value="ECO:0007669"/>
    <property type="project" value="UniProtKB-KW"/>
</dbReference>
<dbReference type="InterPro" id="IPR033659">
    <property type="entry name" value="Ferrochelatase_N"/>
</dbReference>
<dbReference type="CDD" id="cd03411">
    <property type="entry name" value="Ferrochelatase_N"/>
    <property type="match status" value="1"/>
</dbReference>
<comment type="similarity">
    <text evidence="6">Belongs to the ferrochelatase family.</text>
</comment>
<evidence type="ECO:0000313" key="8">
    <source>
        <dbReference type="Proteomes" id="UP000654075"/>
    </source>
</evidence>
<dbReference type="Pfam" id="PF00762">
    <property type="entry name" value="Ferrochelatase"/>
    <property type="match status" value="1"/>
</dbReference>
<evidence type="ECO:0000256" key="5">
    <source>
        <dbReference type="ARBA" id="ARBA00023244"/>
    </source>
</evidence>
<dbReference type="Proteomes" id="UP000654075">
    <property type="component" value="Unassembled WGS sequence"/>
</dbReference>
<dbReference type="SUPFAM" id="SSF53800">
    <property type="entry name" value="Chelatase"/>
    <property type="match status" value="1"/>
</dbReference>
<keyword evidence="8" id="KW-1185">Reference proteome</keyword>
<dbReference type="OrthoDB" id="1323at2759"/>
<evidence type="ECO:0000256" key="1">
    <source>
        <dbReference type="ARBA" id="ARBA00004744"/>
    </source>
</evidence>
<name>A0A813FKA1_POLGL</name>
<dbReference type="AlphaFoldDB" id="A0A813FKA1"/>
<dbReference type="GO" id="GO:0004325">
    <property type="term" value="F:ferrochelatase activity"/>
    <property type="evidence" value="ECO:0007669"/>
    <property type="project" value="InterPro"/>
</dbReference>
<dbReference type="InterPro" id="IPR001015">
    <property type="entry name" value="Ferrochelatase"/>
</dbReference>
<evidence type="ECO:0000256" key="6">
    <source>
        <dbReference type="RuleBase" id="RU004185"/>
    </source>
</evidence>
<gene>
    <name evidence="7" type="ORF">PGLA1383_LOCUS30680</name>
</gene>
<reference evidence="7" key="1">
    <citation type="submission" date="2021-02" db="EMBL/GenBank/DDBJ databases">
        <authorList>
            <person name="Dougan E. K."/>
            <person name="Rhodes N."/>
            <person name="Thang M."/>
            <person name="Chan C."/>
        </authorList>
    </citation>
    <scope>NUCLEOTIDE SEQUENCE</scope>
</reference>
<dbReference type="InterPro" id="IPR033644">
    <property type="entry name" value="Ferrochelatase_C"/>
</dbReference>
<dbReference type="PANTHER" id="PTHR11108">
    <property type="entry name" value="FERROCHELATASE"/>
    <property type="match status" value="1"/>
</dbReference>
<evidence type="ECO:0000256" key="4">
    <source>
        <dbReference type="ARBA" id="ARBA00023239"/>
    </source>
</evidence>
<evidence type="ECO:0008006" key="9">
    <source>
        <dbReference type="Google" id="ProtNLM"/>
    </source>
</evidence>
<evidence type="ECO:0000256" key="3">
    <source>
        <dbReference type="ARBA" id="ARBA00023133"/>
    </source>
</evidence>
<keyword evidence="3" id="KW-0350">Heme biosynthesis</keyword>
<dbReference type="HAMAP" id="MF_00323">
    <property type="entry name" value="Ferrochelatase"/>
    <property type="match status" value="1"/>
</dbReference>
<dbReference type="EMBL" id="CAJNNV010025176">
    <property type="protein sequence ID" value="CAE8612892.1"/>
    <property type="molecule type" value="Genomic_DNA"/>
</dbReference>
<comment type="caution">
    <text evidence="7">The sequence shown here is derived from an EMBL/GenBank/DDBJ whole genome shotgun (WGS) entry which is preliminary data.</text>
</comment>
<protein>
    <recommendedName>
        <fullName evidence="9">Ferrochelatase</fullName>
    </recommendedName>
</protein>
<dbReference type="UniPathway" id="UPA00252"/>
<proteinExistence type="inferred from homology"/>
<comment type="pathway">
    <text evidence="1">Porphyrin-containing compound metabolism; protoheme biosynthesis.</text>
</comment>
<sequence>ALCAVCASGASLVVLRRPRKVSRCCVVSAEQADARSAPVKIGVILLNIGTPASTDLDDVTDYLSRFLGDERVMDIKNKEEKRAILEKILRSRPSKSAEGYKAIWDPVRGSPLLYHSKDLAANLQRELGGAYEIRLGFQYSEPSVETALSDLMSLKVSKVILVPMFPHFAQATVGAFLANTCQVAAKLKCATYLQVLPPFYKNTGFITAALDQIRGVIGPEGCQVDHTIFSFHGIPESQCTRTDETESICMKMSGCCSMRSDATRNCYRAQCLETARLLTAALELPEERWSLAFQSRRSLRRAIDWTKPFTDELLSDLARAGKKRVAVVSPSYTADCIETLGSLGKEGRVLFAEGGGEELLLVPCVNSSELWSRNLGSMIRDLPEKPGAAAAQGEATQSFWAM</sequence>
<feature type="non-terminal residue" evidence="7">
    <location>
        <position position="402"/>
    </location>
</feature>
<keyword evidence="4" id="KW-0456">Lyase</keyword>
<evidence type="ECO:0000313" key="7">
    <source>
        <dbReference type="EMBL" id="CAE8612892.1"/>
    </source>
</evidence>